<dbReference type="PANTHER" id="PTHR46298">
    <property type="entry name" value="ANDROGLOBIN"/>
    <property type="match status" value="1"/>
</dbReference>
<dbReference type="InterPro" id="IPR053033">
    <property type="entry name" value="Androglobin-like"/>
</dbReference>
<dbReference type="InterPro" id="IPR054094">
    <property type="entry name" value="Androglobin_IV"/>
</dbReference>
<evidence type="ECO:0000313" key="7">
    <source>
        <dbReference type="Proteomes" id="UP001501940"/>
    </source>
</evidence>
<name>A0AAQ5ZN54_AMPOC</name>
<dbReference type="InterPro" id="IPR012292">
    <property type="entry name" value="Globin/Proto"/>
</dbReference>
<dbReference type="CDD" id="cd22307">
    <property type="entry name" value="Adgb_C_mid-like"/>
    <property type="match status" value="1"/>
</dbReference>
<protein>
    <recommendedName>
        <fullName evidence="5">Globin domain-containing protein</fullName>
    </recommendedName>
</protein>
<dbReference type="Ensembl" id="ENSAOCT00000067927.1">
    <property type="protein sequence ID" value="ENSAOCP00000065235.1"/>
    <property type="gene ID" value="ENSAOCG00000023392.2"/>
</dbReference>
<dbReference type="InterPro" id="IPR009050">
    <property type="entry name" value="Globin-like_sf"/>
</dbReference>
<keyword evidence="2" id="KW-0479">Metal-binding</keyword>
<keyword evidence="3" id="KW-0408">Iron</keyword>
<evidence type="ECO:0000256" key="3">
    <source>
        <dbReference type="ARBA" id="ARBA00023004"/>
    </source>
</evidence>
<dbReference type="SUPFAM" id="SSF46458">
    <property type="entry name" value="Globin-like"/>
    <property type="match status" value="1"/>
</dbReference>
<evidence type="ECO:0000256" key="4">
    <source>
        <dbReference type="SAM" id="MobiDB-lite"/>
    </source>
</evidence>
<organism evidence="6 7">
    <name type="scientific">Amphiprion ocellaris</name>
    <name type="common">Clown anemonefish</name>
    <dbReference type="NCBI Taxonomy" id="80972"/>
    <lineage>
        <taxon>Eukaryota</taxon>
        <taxon>Metazoa</taxon>
        <taxon>Chordata</taxon>
        <taxon>Craniata</taxon>
        <taxon>Vertebrata</taxon>
        <taxon>Euteleostomi</taxon>
        <taxon>Actinopterygii</taxon>
        <taxon>Neopterygii</taxon>
        <taxon>Teleostei</taxon>
        <taxon>Neoteleostei</taxon>
        <taxon>Acanthomorphata</taxon>
        <taxon>Ovalentaria</taxon>
        <taxon>Pomacentridae</taxon>
        <taxon>Amphiprion</taxon>
    </lineage>
</organism>
<accession>A0AAQ5ZN54</accession>
<feature type="region of interest" description="Disordered" evidence="4">
    <location>
        <begin position="609"/>
        <end position="644"/>
    </location>
</feature>
<dbReference type="GO" id="GO:0046872">
    <property type="term" value="F:metal ion binding"/>
    <property type="evidence" value="ECO:0007669"/>
    <property type="project" value="UniProtKB-KW"/>
</dbReference>
<sequence length="689" mass="77168">MPKTATEKPATEESSAVVSPILQKTWVDLDDFAKCFQLLWVFHKTQIYPHQIQKSHFKSTILSKTEGGIWGSGSSTHSLSTGSPAVASPECPEVSECYYLCVDNVQPSQILISFTALLLWGDTAEKKKDMSAARRCGVLTALPYCWTSVRSELPVLTIQTSSLKAAVLNLPAGRHVLRVYASAALGYNVHMCSKTPFVFGDEETVMSHLANKDSARFTEQASSIFTALCRLVPSFGDEQEQAALRKTLDEAHCPQNISTTLEKWEHYKVFNAAVYHMLCEALGRKLTADERFAVQALTADPSLAATDPKEYSPAYADVEPPEIWRDRQPTDKEVKAVTVLQAGFKGQLVREVLNASKPGTKENLSASKILLDMWPKIESDADKHAAFLLRYIIENSKKKAELYPCQQDESTRIAFADYSVSLQDTANSWVLIFREVFLVPKEMLLVPMVYSPIPYYALYVINNDTGEEVETIGNKVVPHLYQPNKLGFTFVAEGVTPEVPPADATWTMRLIGLKEPFPKPSRETPLNAFSVKEFQDYYVPNDKNVICRYRVQVTSDSLGTIQFETSKPDVFIRLSVLDQGKEVCSKTGKGEVIIPVFFFLANKDPSCTDEKNKNGSPTQATLQQRNAADSPVAKSDSSTDQFQPPTETMITPYLVISTWCRQRCFIRAGIWMDLSWPLFVCSKTWRRMR</sequence>
<dbReference type="GO" id="GO:0020037">
    <property type="term" value="F:heme binding"/>
    <property type="evidence" value="ECO:0007669"/>
    <property type="project" value="InterPro"/>
</dbReference>
<feature type="compositionally biased region" description="Polar residues" evidence="4">
    <location>
        <begin position="635"/>
        <end position="644"/>
    </location>
</feature>
<dbReference type="InterPro" id="IPR057249">
    <property type="entry name" value="Globin_CP_ADGB"/>
</dbReference>
<evidence type="ECO:0000259" key="5">
    <source>
        <dbReference type="PROSITE" id="PS52042"/>
    </source>
</evidence>
<dbReference type="Gene3D" id="1.10.490.10">
    <property type="entry name" value="Globins"/>
    <property type="match status" value="1"/>
</dbReference>
<dbReference type="PANTHER" id="PTHR46298:SF1">
    <property type="entry name" value="ANDROGLOBIN"/>
    <property type="match status" value="1"/>
</dbReference>
<proteinExistence type="predicted"/>
<feature type="domain" description="Globin" evidence="5">
    <location>
        <begin position="190"/>
        <end position="395"/>
    </location>
</feature>
<gene>
    <name evidence="6" type="primary">ADGB</name>
</gene>
<dbReference type="GeneTree" id="ENSGT00390000014904"/>
<evidence type="ECO:0000256" key="2">
    <source>
        <dbReference type="ARBA" id="ARBA00022723"/>
    </source>
</evidence>
<dbReference type="Proteomes" id="UP001501940">
    <property type="component" value="Chromosome 12"/>
</dbReference>
<evidence type="ECO:0000256" key="1">
    <source>
        <dbReference type="ARBA" id="ARBA00022617"/>
    </source>
</evidence>
<keyword evidence="1" id="KW-0349">Heme</keyword>
<keyword evidence="7" id="KW-1185">Reference proteome</keyword>
<reference evidence="6" key="2">
    <citation type="submission" date="2025-08" db="UniProtKB">
        <authorList>
            <consortium name="Ensembl"/>
        </authorList>
    </citation>
    <scope>IDENTIFICATION</scope>
</reference>
<dbReference type="Pfam" id="PF22068">
    <property type="entry name" value="Androglobin_II"/>
    <property type="match status" value="1"/>
</dbReference>
<dbReference type="Pfam" id="PF22069">
    <property type="entry name" value="Androglobin_IV"/>
    <property type="match status" value="1"/>
</dbReference>
<dbReference type="PROSITE" id="PS52042">
    <property type="entry name" value="GLOBIN_CP_ADGB"/>
    <property type="match status" value="1"/>
</dbReference>
<dbReference type="InterPro" id="IPR054095">
    <property type="entry name" value="Androglobin_V"/>
</dbReference>
<dbReference type="InterPro" id="IPR054093">
    <property type="entry name" value="Androglobin_II"/>
</dbReference>
<reference evidence="6" key="3">
    <citation type="submission" date="2025-09" db="UniProtKB">
        <authorList>
            <consortium name="Ensembl"/>
        </authorList>
    </citation>
    <scope>IDENTIFICATION</scope>
</reference>
<dbReference type="PROSITE" id="PS50096">
    <property type="entry name" value="IQ"/>
    <property type="match status" value="1"/>
</dbReference>
<feature type="compositionally biased region" description="Polar residues" evidence="4">
    <location>
        <begin position="614"/>
        <end position="627"/>
    </location>
</feature>
<dbReference type="GO" id="GO:0019825">
    <property type="term" value="F:oxygen binding"/>
    <property type="evidence" value="ECO:0007669"/>
    <property type="project" value="InterPro"/>
</dbReference>
<evidence type="ECO:0000313" key="6">
    <source>
        <dbReference type="Ensembl" id="ENSAOCP00000065235.1"/>
    </source>
</evidence>
<reference evidence="6 7" key="1">
    <citation type="submission" date="2022-01" db="EMBL/GenBank/DDBJ databases">
        <title>A chromosome-scale genome assembly of the false clownfish, Amphiprion ocellaris.</title>
        <authorList>
            <person name="Ryu T."/>
        </authorList>
    </citation>
    <scope>NUCLEOTIDE SEQUENCE [LARGE SCALE GENOMIC DNA]</scope>
</reference>
<dbReference type="AlphaFoldDB" id="A0AAQ5ZN54"/>
<dbReference type="Pfam" id="PF22070">
    <property type="entry name" value="Androglobin_V"/>
    <property type="match status" value="1"/>
</dbReference>